<protein>
    <submittedName>
        <fullName evidence="3">Amidohydrolase</fullName>
    </submittedName>
</protein>
<feature type="domain" description="Amidohydrolase 3" evidence="2">
    <location>
        <begin position="75"/>
        <end position="553"/>
    </location>
</feature>
<dbReference type="RefSeq" id="WP_142857462.1">
    <property type="nucleotide sequence ID" value="NZ_SGOE01000003.1"/>
</dbReference>
<organism evidence="3 4">
    <name type="scientific">Agrobacterium tumefaciens</name>
    <dbReference type="NCBI Taxonomy" id="358"/>
    <lineage>
        <taxon>Bacteria</taxon>
        <taxon>Pseudomonadati</taxon>
        <taxon>Pseudomonadota</taxon>
        <taxon>Alphaproteobacteria</taxon>
        <taxon>Hyphomicrobiales</taxon>
        <taxon>Rhizobiaceae</taxon>
        <taxon>Rhizobium/Agrobacterium group</taxon>
        <taxon>Agrobacterium</taxon>
        <taxon>Agrobacterium tumefaciens complex</taxon>
    </lineage>
</organism>
<feature type="chain" id="PRO_5021958255" evidence="1">
    <location>
        <begin position="25"/>
        <end position="563"/>
    </location>
</feature>
<dbReference type="Proteomes" id="UP000317023">
    <property type="component" value="Unassembled WGS sequence"/>
</dbReference>
<dbReference type="PANTHER" id="PTHR22642:SF21">
    <property type="entry name" value="PERIPLASMIC PROTEIN"/>
    <property type="match status" value="1"/>
</dbReference>
<dbReference type="Gene3D" id="3.20.20.140">
    <property type="entry name" value="Metal-dependent hydrolases"/>
    <property type="match status" value="1"/>
</dbReference>
<reference evidence="3 4" key="1">
    <citation type="journal article" date="2019" name="Appl. Microbiol. Biotechnol.">
        <title>Differential efficiency of wild type rhizogenic strains for rol gene transformation of plants.</title>
        <authorList>
            <person name="Desmet S."/>
            <person name="De Keyser E."/>
            <person name="Van Vaerenbergh J."/>
            <person name="Baeyen S."/>
            <person name="Van Huylenbroeck J."/>
            <person name="Geelen D."/>
            <person name="Dhooghe E."/>
        </authorList>
    </citation>
    <scope>NUCLEOTIDE SEQUENCE [LARGE SCALE GENOMIC DNA]</scope>
    <source>
        <strain evidence="3 4">MAFF210266</strain>
    </source>
</reference>
<evidence type="ECO:0000256" key="1">
    <source>
        <dbReference type="SAM" id="SignalP"/>
    </source>
</evidence>
<dbReference type="AlphaFoldDB" id="A0A546Y0L1"/>
<dbReference type="Pfam" id="PF07969">
    <property type="entry name" value="Amidohydro_3"/>
    <property type="match status" value="1"/>
</dbReference>
<dbReference type="SUPFAM" id="SSF51338">
    <property type="entry name" value="Composite domain of metallo-dependent hydrolases"/>
    <property type="match status" value="1"/>
</dbReference>
<dbReference type="SUPFAM" id="SSF51556">
    <property type="entry name" value="Metallo-dependent hydrolases"/>
    <property type="match status" value="1"/>
</dbReference>
<name>A0A546Y0L1_AGRTU</name>
<evidence type="ECO:0000259" key="2">
    <source>
        <dbReference type="Pfam" id="PF07969"/>
    </source>
</evidence>
<keyword evidence="1" id="KW-0732">Signal</keyword>
<dbReference type="EMBL" id="SGOE01000003">
    <property type="protein sequence ID" value="TRB06540.1"/>
    <property type="molecule type" value="Genomic_DNA"/>
</dbReference>
<keyword evidence="3" id="KW-0378">Hydrolase</keyword>
<evidence type="ECO:0000313" key="3">
    <source>
        <dbReference type="EMBL" id="TRB06540.1"/>
    </source>
</evidence>
<evidence type="ECO:0000313" key="4">
    <source>
        <dbReference type="Proteomes" id="UP000317023"/>
    </source>
</evidence>
<dbReference type="InterPro" id="IPR032466">
    <property type="entry name" value="Metal_Hydrolase"/>
</dbReference>
<dbReference type="InterPro" id="IPR011059">
    <property type="entry name" value="Metal-dep_hydrolase_composite"/>
</dbReference>
<dbReference type="InterPro" id="IPR013108">
    <property type="entry name" value="Amidohydro_3"/>
</dbReference>
<dbReference type="GO" id="GO:0016810">
    <property type="term" value="F:hydrolase activity, acting on carbon-nitrogen (but not peptide) bonds"/>
    <property type="evidence" value="ECO:0007669"/>
    <property type="project" value="InterPro"/>
</dbReference>
<proteinExistence type="predicted"/>
<dbReference type="Gene3D" id="2.30.40.10">
    <property type="entry name" value="Urease, subunit C, domain 1"/>
    <property type="match status" value="1"/>
</dbReference>
<sequence>MRQALGKTAFLAAGWFLLAGTALAGSPDLILYNGAIVTMDDSRPRARALAIAGDRISAIGDDETVRALKTDATRLVNLEGRTVIPGLVDTHIHAIRGGQTYKFETYWYDMASLAEALDRLAQAARARPRDAWVAVGGSWIPEQFDEKRPPAVEELDRAVPDHPAYVQYLYDYALLNTKGMERLKLDSPEPAVPPGIRIERDEKGVATGKLYGHIGAFNALFAAIDRTGEEAKTASLVAFFERLNQVGVTGLVDPSAGPAEAYEPVFALQRQGKLTLRVGYRIPALQPGNEAAWFTDVMAFRPAVQPEGMVNFLGMGENLVFGMNDGVLMGSGFNPPQASRLELARVATFAAKRKIPLEIHAYTDDAASAILDVFEVVDQTYPLKGLRWAMAHLNTGSLRTLDRMKRLDIAFSVQMGPYFEGPSILRANSRKIVEMSPPTRQALDRGIMVAGGTDSTRIGVFGVWQAIEYHVTGRSLGNAIRKPEDQLLTREEALRLYTKNAAWISFAEESRGTLAEGKLADLAVLDRSYLTIPAEEIDRIRSVLTIVNGNVVHDQMAVSGVSR</sequence>
<feature type="signal peptide" evidence="1">
    <location>
        <begin position="1"/>
        <end position="24"/>
    </location>
</feature>
<accession>A0A546Y0L1</accession>
<dbReference type="InterPro" id="IPR033932">
    <property type="entry name" value="YtcJ-like"/>
</dbReference>
<dbReference type="PANTHER" id="PTHR22642">
    <property type="entry name" value="IMIDAZOLONEPROPIONASE"/>
    <property type="match status" value="1"/>
</dbReference>
<gene>
    <name evidence="3" type="ORF">EXN61_15365</name>
</gene>
<comment type="caution">
    <text evidence="3">The sequence shown here is derived from an EMBL/GenBank/DDBJ whole genome shotgun (WGS) entry which is preliminary data.</text>
</comment>
<dbReference type="CDD" id="cd01300">
    <property type="entry name" value="YtcJ_like"/>
    <property type="match status" value="1"/>
</dbReference>
<dbReference type="Gene3D" id="3.10.310.70">
    <property type="match status" value="1"/>
</dbReference>